<dbReference type="SUPFAM" id="SSF46785">
    <property type="entry name" value="Winged helix' DNA-binding domain"/>
    <property type="match status" value="1"/>
</dbReference>
<proteinExistence type="predicted"/>
<dbReference type="InterPro" id="IPR052526">
    <property type="entry name" value="HTH-type_Bedaq_tolerance"/>
</dbReference>
<dbReference type="InterPro" id="IPR036390">
    <property type="entry name" value="WH_DNA-bd_sf"/>
</dbReference>
<protein>
    <submittedName>
        <fullName evidence="2">MarR family transcriptional regulator</fullName>
    </submittedName>
</protein>
<keyword evidence="3" id="KW-1185">Reference proteome</keyword>
<dbReference type="PANTHER" id="PTHR39515">
    <property type="entry name" value="CONSERVED PROTEIN"/>
    <property type="match status" value="1"/>
</dbReference>
<name>A0ABT0XC10_9ACTN</name>
<dbReference type="InterPro" id="IPR000835">
    <property type="entry name" value="HTH_MarR-typ"/>
</dbReference>
<gene>
    <name evidence="2" type="ORF">M1E25_22365</name>
</gene>
<dbReference type="RefSeq" id="WP_251418569.1">
    <property type="nucleotide sequence ID" value="NZ_JAMQGM010000050.1"/>
</dbReference>
<dbReference type="Proteomes" id="UP001167160">
    <property type="component" value="Unassembled WGS sequence"/>
</dbReference>
<evidence type="ECO:0000313" key="3">
    <source>
        <dbReference type="Proteomes" id="UP001167160"/>
    </source>
</evidence>
<sequence>MNTGGGAGPPRDDGGIDGLSTALERLASWLRRITPRGEYDLVAMSTLDALAAEGPQRISDLAARERISQPGMTGVVTRLAEAGFVERRPDPTDGRAALVTVTDTGRTHLAARHAARAAVLAEQIGRIPEDHRRALLAATGALTELTASAPHDTDDHKDATA</sequence>
<dbReference type="PROSITE" id="PS50995">
    <property type="entry name" value="HTH_MARR_2"/>
    <property type="match status" value="1"/>
</dbReference>
<accession>A0ABT0XC10</accession>
<dbReference type="PANTHER" id="PTHR39515:SF2">
    <property type="entry name" value="HTH-TYPE TRANSCRIPTIONAL REGULATOR RV0880"/>
    <property type="match status" value="1"/>
</dbReference>
<comment type="caution">
    <text evidence="2">The sequence shown here is derived from an EMBL/GenBank/DDBJ whole genome shotgun (WGS) entry which is preliminary data.</text>
</comment>
<dbReference type="Gene3D" id="1.10.10.10">
    <property type="entry name" value="Winged helix-like DNA-binding domain superfamily/Winged helix DNA-binding domain"/>
    <property type="match status" value="1"/>
</dbReference>
<organism evidence="2 3">
    <name type="scientific">Streptomyces meridianus</name>
    <dbReference type="NCBI Taxonomy" id="2938945"/>
    <lineage>
        <taxon>Bacteria</taxon>
        <taxon>Bacillati</taxon>
        <taxon>Actinomycetota</taxon>
        <taxon>Actinomycetes</taxon>
        <taxon>Kitasatosporales</taxon>
        <taxon>Streptomycetaceae</taxon>
        <taxon>Streptomyces</taxon>
    </lineage>
</organism>
<feature type="domain" description="HTH marR-type" evidence="1">
    <location>
        <begin position="16"/>
        <end position="144"/>
    </location>
</feature>
<dbReference type="Pfam" id="PF01047">
    <property type="entry name" value="MarR"/>
    <property type="match status" value="1"/>
</dbReference>
<dbReference type="EMBL" id="JAMQGM010000050">
    <property type="protein sequence ID" value="MCM2580057.1"/>
    <property type="molecule type" value="Genomic_DNA"/>
</dbReference>
<dbReference type="InterPro" id="IPR036388">
    <property type="entry name" value="WH-like_DNA-bd_sf"/>
</dbReference>
<evidence type="ECO:0000313" key="2">
    <source>
        <dbReference type="EMBL" id="MCM2580057.1"/>
    </source>
</evidence>
<evidence type="ECO:0000259" key="1">
    <source>
        <dbReference type="PROSITE" id="PS50995"/>
    </source>
</evidence>
<reference evidence="2" key="1">
    <citation type="journal article" date="2023" name="Int. J. Syst. Evol. Microbiol.">
        <title>Streptomyces meridianus sp. nov. isolated from brackish water of the Tagus estuary in Alcochete, Portugal.</title>
        <authorList>
            <person name="Santos J.D.N."/>
            <person name="Klimek D."/>
            <person name="Calusinska M."/>
            <person name="Lobo Da Cunha A."/>
            <person name="Catita J."/>
            <person name="Goncalves H."/>
            <person name="Gonzalez I."/>
            <person name="Reyes F."/>
            <person name="Lage O.M."/>
        </authorList>
    </citation>
    <scope>NUCLEOTIDE SEQUENCE</scope>
    <source>
        <strain evidence="2">MTZ3.1</strain>
    </source>
</reference>
<dbReference type="SMART" id="SM00347">
    <property type="entry name" value="HTH_MARR"/>
    <property type="match status" value="1"/>
</dbReference>